<sequence>MSQSRVGVLVMSIGVALTAAGAAMYVLPGPGLPVLLLGLAAVVAGAAVWFSGRNSAS</sequence>
<protein>
    <submittedName>
        <fullName evidence="2">Uncharacterized protein</fullName>
    </submittedName>
</protein>
<keyword evidence="1" id="KW-0812">Transmembrane</keyword>
<dbReference type="EMBL" id="CP163431">
    <property type="protein sequence ID" value="XDQ02573.1"/>
    <property type="molecule type" value="Genomic_DNA"/>
</dbReference>
<keyword evidence="1" id="KW-0472">Membrane</keyword>
<feature type="transmembrane region" description="Helical" evidence="1">
    <location>
        <begin position="32"/>
        <end position="52"/>
    </location>
</feature>
<proteinExistence type="predicted"/>
<gene>
    <name evidence="2" type="ORF">AB5J58_21225</name>
</gene>
<keyword evidence="1" id="KW-1133">Transmembrane helix</keyword>
<organism evidence="2">
    <name type="scientific">Streptomyces sp. R08</name>
    <dbReference type="NCBI Taxonomy" id="3238624"/>
    <lineage>
        <taxon>Bacteria</taxon>
        <taxon>Bacillati</taxon>
        <taxon>Actinomycetota</taxon>
        <taxon>Actinomycetes</taxon>
        <taxon>Kitasatosporales</taxon>
        <taxon>Streptomycetaceae</taxon>
        <taxon>Streptomyces</taxon>
    </lineage>
</organism>
<evidence type="ECO:0000313" key="2">
    <source>
        <dbReference type="EMBL" id="XDQ02573.1"/>
    </source>
</evidence>
<dbReference type="RefSeq" id="WP_369188688.1">
    <property type="nucleotide sequence ID" value="NZ_CP163431.1"/>
</dbReference>
<accession>A0AB39MCN4</accession>
<reference evidence="2" key="1">
    <citation type="submission" date="2024-07" db="EMBL/GenBank/DDBJ databases">
        <authorList>
            <person name="Yu S.T."/>
        </authorList>
    </citation>
    <scope>NUCLEOTIDE SEQUENCE</scope>
    <source>
        <strain evidence="2">R08</strain>
    </source>
</reference>
<dbReference type="AlphaFoldDB" id="A0AB39MCN4"/>
<name>A0AB39MCN4_9ACTN</name>
<evidence type="ECO:0000256" key="1">
    <source>
        <dbReference type="SAM" id="Phobius"/>
    </source>
</evidence>